<feature type="transmembrane region" description="Helical" evidence="10">
    <location>
        <begin position="359"/>
        <end position="382"/>
    </location>
</feature>
<keyword evidence="4" id="KW-1003">Cell membrane</keyword>
<evidence type="ECO:0000313" key="13">
    <source>
        <dbReference type="Proteomes" id="UP000013909"/>
    </source>
</evidence>
<dbReference type="Pfam" id="PF00083">
    <property type="entry name" value="Sugar_tr"/>
    <property type="match status" value="1"/>
</dbReference>
<feature type="transmembrane region" description="Helical" evidence="10">
    <location>
        <begin position="394"/>
        <end position="414"/>
    </location>
</feature>
<evidence type="ECO:0000256" key="8">
    <source>
        <dbReference type="ARBA" id="ARBA00023136"/>
    </source>
</evidence>
<dbReference type="FunFam" id="1.20.1250.20:FF:000122">
    <property type="entry name" value="D-xylose transporter XylE"/>
    <property type="match status" value="1"/>
</dbReference>
<evidence type="ECO:0000256" key="1">
    <source>
        <dbReference type="ARBA" id="ARBA00004651"/>
    </source>
</evidence>
<name>R7ZMM6_9BACT</name>
<feature type="transmembrane region" description="Helical" evidence="10">
    <location>
        <begin position="50"/>
        <end position="71"/>
    </location>
</feature>
<dbReference type="Proteomes" id="UP000013909">
    <property type="component" value="Unassembled WGS sequence"/>
</dbReference>
<accession>R7ZMM6</accession>
<keyword evidence="3 9" id="KW-0813">Transport</keyword>
<dbReference type="NCBIfam" id="TIGR00879">
    <property type="entry name" value="SP"/>
    <property type="match status" value="1"/>
</dbReference>
<dbReference type="PROSITE" id="PS00217">
    <property type="entry name" value="SUGAR_TRANSPORT_2"/>
    <property type="match status" value="1"/>
</dbReference>
<dbReference type="PATRIC" id="fig|1288963.3.peg.4232"/>
<organism evidence="12 13">
    <name type="scientific">Lunatimonas lonarensis</name>
    <dbReference type="NCBI Taxonomy" id="1232681"/>
    <lineage>
        <taxon>Bacteria</taxon>
        <taxon>Pseudomonadati</taxon>
        <taxon>Bacteroidota</taxon>
        <taxon>Cytophagia</taxon>
        <taxon>Cytophagales</taxon>
        <taxon>Cyclobacteriaceae</taxon>
    </lineage>
</organism>
<evidence type="ECO:0000313" key="12">
    <source>
        <dbReference type="EMBL" id="EON75332.1"/>
    </source>
</evidence>
<evidence type="ECO:0000259" key="11">
    <source>
        <dbReference type="PROSITE" id="PS50850"/>
    </source>
</evidence>
<dbReference type="SUPFAM" id="SSF103473">
    <property type="entry name" value="MFS general substrate transporter"/>
    <property type="match status" value="1"/>
</dbReference>
<gene>
    <name evidence="12" type="ORF">ADIS_4245</name>
</gene>
<keyword evidence="8 10" id="KW-0472">Membrane</keyword>
<evidence type="ECO:0000256" key="2">
    <source>
        <dbReference type="ARBA" id="ARBA00010992"/>
    </source>
</evidence>
<evidence type="ECO:0000256" key="4">
    <source>
        <dbReference type="ARBA" id="ARBA00022475"/>
    </source>
</evidence>
<evidence type="ECO:0000256" key="5">
    <source>
        <dbReference type="ARBA" id="ARBA00022597"/>
    </source>
</evidence>
<feature type="domain" description="Major facilitator superfamily (MFS) profile" evidence="11">
    <location>
        <begin position="12"/>
        <end position="448"/>
    </location>
</feature>
<dbReference type="GO" id="GO:0022857">
    <property type="term" value="F:transmembrane transporter activity"/>
    <property type="evidence" value="ECO:0007669"/>
    <property type="project" value="InterPro"/>
</dbReference>
<dbReference type="InterPro" id="IPR005829">
    <property type="entry name" value="Sugar_transporter_CS"/>
</dbReference>
<feature type="transmembrane region" description="Helical" evidence="10">
    <location>
        <begin position="185"/>
        <end position="204"/>
    </location>
</feature>
<dbReference type="EMBL" id="AQHR01000109">
    <property type="protein sequence ID" value="EON75332.1"/>
    <property type="molecule type" value="Genomic_DNA"/>
</dbReference>
<dbReference type="RefSeq" id="WP_010856358.1">
    <property type="nucleotide sequence ID" value="NZ_AQHR01000109.1"/>
</dbReference>
<keyword evidence="7 10" id="KW-1133">Transmembrane helix</keyword>
<dbReference type="InterPro" id="IPR036259">
    <property type="entry name" value="MFS_trans_sf"/>
</dbReference>
<evidence type="ECO:0000256" key="9">
    <source>
        <dbReference type="RuleBase" id="RU003346"/>
    </source>
</evidence>
<sequence>MGQFNKKYIFTISMVSAMGGLLFGYDWVVIGGAKPFYEPFFEISQSPALQGWAMSSALTGCLLGAMVSGVFSDGLGRKRLLIFSAFLFTVSAIGTGATSDFTVFILFRIVGGVGIGLASNLSPMYIAEVSPAAMRGRFVSLNQLTIVIGILLAQVVNWQLADPVAPEATEAQILISWNGQMGWRWMFWAEVIPAGVFLLSMFFVPESPRWLAKAGNESGAMQTLSKIGGQQFAKLEYERIRVSLAADGGKSGVGLFKVRGMRKILLIGVVLAAFQQWCGINVIFNYAQEVFAAAGYGVSDILFNIVVTGSVNLVFTFVAIYTVDKLGRRALMIAGSAGLAGIYLLMGAGYYFQVTGWPLLLLVIAGIACYAMSLAPVTWVLLAEIFPNRIRGAAMSLATATLWVASFLLTYTFPWLNATFGTSGTFWLYGAICVAGLLFIYRKLPETKGKSLEQLELEIVK</sequence>
<dbReference type="AlphaFoldDB" id="R7ZMM6"/>
<dbReference type="CDD" id="cd17359">
    <property type="entry name" value="MFS_XylE_like"/>
    <property type="match status" value="1"/>
</dbReference>
<evidence type="ECO:0000256" key="6">
    <source>
        <dbReference type="ARBA" id="ARBA00022692"/>
    </source>
</evidence>
<dbReference type="OrthoDB" id="9783823at2"/>
<keyword evidence="13" id="KW-1185">Reference proteome</keyword>
<feature type="transmembrane region" description="Helical" evidence="10">
    <location>
        <begin position="301"/>
        <end position="323"/>
    </location>
</feature>
<feature type="transmembrane region" description="Helical" evidence="10">
    <location>
        <begin position="426"/>
        <end position="444"/>
    </location>
</feature>
<dbReference type="PANTHER" id="PTHR48020:SF12">
    <property type="entry name" value="PROTON MYO-INOSITOL COTRANSPORTER"/>
    <property type="match status" value="1"/>
</dbReference>
<reference evidence="12 13" key="1">
    <citation type="submission" date="2013-02" db="EMBL/GenBank/DDBJ databases">
        <title>A novel strain isolated from Lonar lake, Maharashtra, India.</title>
        <authorList>
            <person name="Singh A."/>
        </authorList>
    </citation>
    <scope>NUCLEOTIDE SEQUENCE [LARGE SCALE GENOMIC DNA]</scope>
    <source>
        <strain evidence="12 13">AK24</strain>
    </source>
</reference>
<feature type="transmembrane region" description="Helical" evidence="10">
    <location>
        <begin position="80"/>
        <end position="99"/>
    </location>
</feature>
<dbReference type="STRING" id="1232681.ADIS_4245"/>
<protein>
    <submittedName>
        <fullName evidence="12">Sugar-proton symporter</fullName>
    </submittedName>
</protein>
<dbReference type="PANTHER" id="PTHR48020">
    <property type="entry name" value="PROTON MYO-INOSITOL COTRANSPORTER"/>
    <property type="match status" value="1"/>
</dbReference>
<dbReference type="PROSITE" id="PS50850">
    <property type="entry name" value="MFS"/>
    <property type="match status" value="1"/>
</dbReference>
<feature type="transmembrane region" description="Helical" evidence="10">
    <location>
        <begin position="264"/>
        <end position="286"/>
    </location>
</feature>
<keyword evidence="5" id="KW-0762">Sugar transport</keyword>
<feature type="transmembrane region" description="Helical" evidence="10">
    <location>
        <begin position="138"/>
        <end position="156"/>
    </location>
</feature>
<dbReference type="GO" id="GO:0005886">
    <property type="term" value="C:plasma membrane"/>
    <property type="evidence" value="ECO:0007669"/>
    <property type="project" value="UniProtKB-SubCell"/>
</dbReference>
<dbReference type="PROSITE" id="PS00216">
    <property type="entry name" value="SUGAR_TRANSPORT_1"/>
    <property type="match status" value="2"/>
</dbReference>
<comment type="subcellular location">
    <subcellularLocation>
        <location evidence="1">Cell membrane</location>
        <topology evidence="1">Multi-pass membrane protein</topology>
    </subcellularLocation>
</comment>
<dbReference type="InterPro" id="IPR047984">
    <property type="entry name" value="XylE-like"/>
</dbReference>
<dbReference type="InterPro" id="IPR020846">
    <property type="entry name" value="MFS_dom"/>
</dbReference>
<evidence type="ECO:0000256" key="7">
    <source>
        <dbReference type="ARBA" id="ARBA00022989"/>
    </source>
</evidence>
<proteinExistence type="inferred from homology"/>
<dbReference type="InterPro" id="IPR050814">
    <property type="entry name" value="Myo-inositol_Transporter"/>
</dbReference>
<dbReference type="Gene3D" id="1.20.1250.20">
    <property type="entry name" value="MFS general substrate transporter like domains"/>
    <property type="match status" value="2"/>
</dbReference>
<dbReference type="InterPro" id="IPR005828">
    <property type="entry name" value="MFS_sugar_transport-like"/>
</dbReference>
<feature type="transmembrane region" description="Helical" evidence="10">
    <location>
        <begin position="105"/>
        <end position="126"/>
    </location>
</feature>
<comment type="similarity">
    <text evidence="2 9">Belongs to the major facilitator superfamily. Sugar transporter (TC 2.A.1.1) family.</text>
</comment>
<evidence type="ECO:0000256" key="10">
    <source>
        <dbReference type="SAM" id="Phobius"/>
    </source>
</evidence>
<dbReference type="PRINTS" id="PR00171">
    <property type="entry name" value="SUGRTRNSPORT"/>
</dbReference>
<keyword evidence="6 10" id="KW-0812">Transmembrane</keyword>
<dbReference type="InterPro" id="IPR003663">
    <property type="entry name" value="Sugar/inositol_transpt"/>
</dbReference>
<feature type="transmembrane region" description="Helical" evidence="10">
    <location>
        <begin position="330"/>
        <end position="353"/>
    </location>
</feature>
<feature type="transmembrane region" description="Helical" evidence="10">
    <location>
        <begin position="7"/>
        <end position="30"/>
    </location>
</feature>
<comment type="caution">
    <text evidence="12">The sequence shown here is derived from an EMBL/GenBank/DDBJ whole genome shotgun (WGS) entry which is preliminary data.</text>
</comment>
<evidence type="ECO:0000256" key="3">
    <source>
        <dbReference type="ARBA" id="ARBA00022448"/>
    </source>
</evidence>